<dbReference type="AlphaFoldDB" id="A0A8S1J9V3"/>
<dbReference type="OrthoDB" id="1733909at2759"/>
<comment type="caution">
    <text evidence="4">The sequence shown here is derived from an EMBL/GenBank/DDBJ whole genome shotgun (WGS) entry which is preliminary data.</text>
</comment>
<comment type="similarity">
    <text evidence="1 3">Belongs to the chaperonin (HSP60) family.</text>
</comment>
<evidence type="ECO:0000256" key="1">
    <source>
        <dbReference type="ARBA" id="ARBA00006607"/>
    </source>
</evidence>
<dbReference type="Pfam" id="PF00118">
    <property type="entry name" value="Cpn60_TCP1"/>
    <property type="match status" value="1"/>
</dbReference>
<dbReference type="InterPro" id="IPR002423">
    <property type="entry name" value="Cpn60/GroEL/TCP-1"/>
</dbReference>
<dbReference type="InterPro" id="IPR027413">
    <property type="entry name" value="GROEL-like_equatorial_sf"/>
</dbReference>
<keyword evidence="2" id="KW-0143">Chaperone</keyword>
<dbReference type="PRINTS" id="PR00298">
    <property type="entry name" value="CHAPERONIN60"/>
</dbReference>
<dbReference type="PANTHER" id="PTHR45633">
    <property type="entry name" value="60 KDA HEAT SHOCK PROTEIN, MITOCHONDRIAL"/>
    <property type="match status" value="1"/>
</dbReference>
<dbReference type="GO" id="GO:0042026">
    <property type="term" value="P:protein refolding"/>
    <property type="evidence" value="ECO:0007669"/>
    <property type="project" value="InterPro"/>
</dbReference>
<dbReference type="Proteomes" id="UP000708148">
    <property type="component" value="Unassembled WGS sequence"/>
</dbReference>
<dbReference type="Gene3D" id="1.10.560.10">
    <property type="entry name" value="GroEL-like equatorial domain"/>
    <property type="match status" value="1"/>
</dbReference>
<dbReference type="Gene3D" id="3.30.260.10">
    <property type="entry name" value="TCP-1-like chaperonin intermediate domain"/>
    <property type="match status" value="1"/>
</dbReference>
<dbReference type="InterPro" id="IPR001844">
    <property type="entry name" value="Cpn60/GroEL"/>
</dbReference>
<name>A0A8S1J9V3_9CHLO</name>
<evidence type="ECO:0000256" key="2">
    <source>
        <dbReference type="ARBA" id="ARBA00023186"/>
    </source>
</evidence>
<dbReference type="Gene3D" id="3.50.7.10">
    <property type="entry name" value="GroEL"/>
    <property type="match status" value="1"/>
</dbReference>
<evidence type="ECO:0000256" key="3">
    <source>
        <dbReference type="RuleBase" id="RU000418"/>
    </source>
</evidence>
<dbReference type="InterPro" id="IPR027410">
    <property type="entry name" value="TCP-1-like_intermed_sf"/>
</dbReference>
<gene>
    <name evidence="4" type="ORF">OSTQU699_LOCUS7623</name>
</gene>
<evidence type="ECO:0000313" key="4">
    <source>
        <dbReference type="EMBL" id="CAD7702266.1"/>
    </source>
</evidence>
<dbReference type="GO" id="GO:0140662">
    <property type="term" value="F:ATP-dependent protein folding chaperone"/>
    <property type="evidence" value="ECO:0007669"/>
    <property type="project" value="InterPro"/>
</dbReference>
<dbReference type="InterPro" id="IPR027409">
    <property type="entry name" value="GroEL-like_apical_dom_sf"/>
</dbReference>
<keyword evidence="5" id="KW-1185">Reference proteome</keyword>
<reference evidence="4" key="1">
    <citation type="submission" date="2020-12" db="EMBL/GenBank/DDBJ databases">
        <authorList>
            <person name="Iha C."/>
        </authorList>
    </citation>
    <scope>NUCLEOTIDE SEQUENCE</scope>
</reference>
<protein>
    <submittedName>
        <fullName evidence="4">Uncharacterized protein</fullName>
    </submittedName>
</protein>
<sequence length="271" mass="28450">MLGRAKKVTATKDDTILLDGGGEKSSIKAACDQLREEIKIATSDYDRSKLQECLTKLSGCVAVLKIGGASEVEVSEKKDRVTDALNATKAAVEDGIVPGGGIALLHASSALAEVKSSLETFHQQLGLGIVEKTLKVPAKTIADNAGVEGSVVVEKILESGDPNFGYDAAADRYSDLTKWGIIDPLKVVCTALVDAASVASLITTSEAVVVEAPEDKKSAPGGAGGYPGGMKDMDYALWQQQHTCSCGHQKYTIDAFLGFAVRFMESHSQGT</sequence>
<organism evidence="4 5">
    <name type="scientific">Ostreobium quekettii</name>
    <dbReference type="NCBI Taxonomy" id="121088"/>
    <lineage>
        <taxon>Eukaryota</taxon>
        <taxon>Viridiplantae</taxon>
        <taxon>Chlorophyta</taxon>
        <taxon>core chlorophytes</taxon>
        <taxon>Ulvophyceae</taxon>
        <taxon>TCBD clade</taxon>
        <taxon>Bryopsidales</taxon>
        <taxon>Ostreobineae</taxon>
        <taxon>Ostreobiaceae</taxon>
        <taxon>Ostreobium</taxon>
    </lineage>
</organism>
<dbReference type="SUPFAM" id="SSF52029">
    <property type="entry name" value="GroEL apical domain-like"/>
    <property type="match status" value="1"/>
</dbReference>
<dbReference type="EMBL" id="CAJHUC010001763">
    <property type="protein sequence ID" value="CAD7702266.1"/>
    <property type="molecule type" value="Genomic_DNA"/>
</dbReference>
<dbReference type="SUPFAM" id="SSF48592">
    <property type="entry name" value="GroEL equatorial domain-like"/>
    <property type="match status" value="1"/>
</dbReference>
<proteinExistence type="inferred from homology"/>
<evidence type="ECO:0000313" key="5">
    <source>
        <dbReference type="Proteomes" id="UP000708148"/>
    </source>
</evidence>
<accession>A0A8S1J9V3</accession>
<dbReference type="GO" id="GO:0005524">
    <property type="term" value="F:ATP binding"/>
    <property type="evidence" value="ECO:0007669"/>
    <property type="project" value="InterPro"/>
</dbReference>